<dbReference type="PATRIC" id="fig|1637645.4.peg.4230"/>
<gene>
    <name evidence="2" type="ORF">WN50_11670</name>
</gene>
<dbReference type="Pfam" id="PF20935">
    <property type="entry name" value="DUF6847"/>
    <property type="match status" value="1"/>
</dbReference>
<dbReference type="Gene3D" id="6.10.320.10">
    <property type="match status" value="1"/>
</dbReference>
<sequence>MKLAEALISRADCQKRIAQLQQRLVRSAKVQEGEQPPENPQELMVELDAISTELTSLIQRINRTNSITEFQGKTLADALAERDVLQQMWNTYNSLIQTASIRQDRYSRSEVRFISTVDIAEIQRKIDNLAREYRQLDSQIQAMNWQTELVEA</sequence>
<protein>
    <recommendedName>
        <fullName evidence="4">Septicolysin</fullName>
    </recommendedName>
</protein>
<dbReference type="RefSeq" id="WP_046278717.1">
    <property type="nucleotide sequence ID" value="NZ_LATL02000214.1"/>
</dbReference>
<comment type="caution">
    <text evidence="2">The sequence shown here is derived from an EMBL/GenBank/DDBJ whole genome shotgun (WGS) entry which is preliminary data.</text>
</comment>
<dbReference type="InterPro" id="IPR047741">
    <property type="entry name" value="DIP1984-like"/>
</dbReference>
<proteinExistence type="predicted"/>
<dbReference type="Proteomes" id="UP000033607">
    <property type="component" value="Unassembled WGS sequence"/>
</dbReference>
<dbReference type="CDD" id="cd12208">
    <property type="entry name" value="DIP1984-like"/>
    <property type="match status" value="1"/>
</dbReference>
<evidence type="ECO:0000313" key="3">
    <source>
        <dbReference type="Proteomes" id="UP000033607"/>
    </source>
</evidence>
<evidence type="ECO:0008006" key="4">
    <source>
        <dbReference type="Google" id="ProtNLM"/>
    </source>
</evidence>
<dbReference type="OrthoDB" id="3730241at2"/>
<dbReference type="AlphaFoldDB" id="A0A0F5YI82"/>
<dbReference type="EMBL" id="LATL02000214">
    <property type="protein sequence ID" value="KKD37910.1"/>
    <property type="molecule type" value="Genomic_DNA"/>
</dbReference>
<keyword evidence="1" id="KW-0175">Coiled coil</keyword>
<evidence type="ECO:0000256" key="1">
    <source>
        <dbReference type="SAM" id="Coils"/>
    </source>
</evidence>
<accession>A0A0F5YI82</accession>
<organism evidence="2 3">
    <name type="scientific">Limnoraphis robusta CS-951</name>
    <dbReference type="NCBI Taxonomy" id="1637645"/>
    <lineage>
        <taxon>Bacteria</taxon>
        <taxon>Bacillati</taxon>
        <taxon>Cyanobacteriota</taxon>
        <taxon>Cyanophyceae</taxon>
        <taxon>Oscillatoriophycideae</taxon>
        <taxon>Oscillatoriales</taxon>
        <taxon>Sirenicapillariaceae</taxon>
        <taxon>Limnoraphis</taxon>
    </lineage>
</organism>
<name>A0A0F5YI82_9CYAN</name>
<dbReference type="NCBIfam" id="NF038048">
    <property type="entry name" value="DIP1984_fam"/>
    <property type="match status" value="1"/>
</dbReference>
<feature type="coiled-coil region" evidence="1">
    <location>
        <begin position="119"/>
        <end position="146"/>
    </location>
</feature>
<evidence type="ECO:0000313" key="2">
    <source>
        <dbReference type="EMBL" id="KKD37910.1"/>
    </source>
</evidence>
<reference evidence="2 3" key="1">
    <citation type="submission" date="2015-06" db="EMBL/GenBank/DDBJ databases">
        <title>Draft genome assembly of filamentous brackish cyanobacterium Limnoraphis robusta strain CS-951.</title>
        <authorList>
            <person name="Willis A."/>
            <person name="Parks M."/>
            <person name="Burford M.A."/>
        </authorList>
    </citation>
    <scope>NUCLEOTIDE SEQUENCE [LARGE SCALE GENOMIC DNA]</scope>
    <source>
        <strain evidence="2 3">CS-951</strain>
    </source>
</reference>